<evidence type="ECO:0000259" key="2">
    <source>
        <dbReference type="Pfam" id="PF02894"/>
    </source>
</evidence>
<dbReference type="SUPFAM" id="SSF51735">
    <property type="entry name" value="NAD(P)-binding Rossmann-fold domains"/>
    <property type="match status" value="1"/>
</dbReference>
<comment type="caution">
    <text evidence="3">The sequence shown here is derived from an EMBL/GenBank/DDBJ whole genome shotgun (WGS) entry which is preliminary data.</text>
</comment>
<dbReference type="PANTHER" id="PTHR43593">
    <property type="match status" value="1"/>
</dbReference>
<dbReference type="Pfam" id="PF01408">
    <property type="entry name" value="GFO_IDH_MocA"/>
    <property type="match status" value="1"/>
</dbReference>
<protein>
    <submittedName>
        <fullName evidence="3">Oxidoreductase family, NAD-binding Rossmann fold protein</fullName>
    </submittedName>
</protein>
<dbReference type="GO" id="GO:0000166">
    <property type="term" value="F:nucleotide binding"/>
    <property type="evidence" value="ECO:0007669"/>
    <property type="project" value="InterPro"/>
</dbReference>
<dbReference type="Gene3D" id="3.30.360.10">
    <property type="entry name" value="Dihydrodipicolinate Reductase, domain 2"/>
    <property type="match status" value="1"/>
</dbReference>
<evidence type="ECO:0000313" key="3">
    <source>
        <dbReference type="EMBL" id="EKE45796.1"/>
    </source>
</evidence>
<dbReference type="Proteomes" id="UP000006765">
    <property type="component" value="Unassembled WGS sequence"/>
</dbReference>
<accession>K2GTB4</accession>
<proteinExistence type="predicted"/>
<sequence length="361" mass="39417">MPQLVTYGIIGCGMMGQEHLRNIALLPDARVGAIFEPDPTMRAAAQAIAPNALMVGGIGELLAVPALDCVLIASPNDLHVQQIQEVAARRALPLMVEKPVFTDPKDAARVRSLAYPAPLWVAMEYRYMPPIRALIDSVDAATGGPLMLTIREHRFPFLPKVGDWNRFSARSGGTLVEKCCHFFDLMRLLLRAEPVRVMASAGQAVNHKDERIDGRVPDVWDHGYVIVDFDTGARAMLELCMFAEGSRYQEDISVIGPRGRIEAFVPGPTRFWPGHLGAPPVPRVVVSPRAPKGPQDVAVLVDPVLLDAGDHNGSTYYQHERFVRVVRGEGRIEVGLLDGIRAVEMGQAAQRSAETGQAVTL</sequence>
<dbReference type="InterPro" id="IPR050424">
    <property type="entry name" value="Gfo-Idh-MocA_inositol_DH"/>
</dbReference>
<dbReference type="PANTHER" id="PTHR43593:SF1">
    <property type="entry name" value="INOSITOL 2-DEHYDROGENASE"/>
    <property type="match status" value="1"/>
</dbReference>
<dbReference type="PATRIC" id="fig|1231392.3.peg.23"/>
<feature type="domain" description="Gfo/Idh/MocA-like oxidoreductase C-terminal" evidence="2">
    <location>
        <begin position="143"/>
        <end position="361"/>
    </location>
</feature>
<reference evidence="3 4" key="1">
    <citation type="journal article" date="2012" name="J. Bacteriol.">
        <title>Draft Genome Sequence of Oceaniovalibus guishaninsula JLT2003T.</title>
        <authorList>
            <person name="Tang K."/>
            <person name="Liu K."/>
            <person name="Jiao N."/>
        </authorList>
    </citation>
    <scope>NUCLEOTIDE SEQUENCE [LARGE SCALE GENOMIC DNA]</scope>
    <source>
        <strain evidence="3 4">JLT2003</strain>
    </source>
</reference>
<dbReference type="eggNOG" id="COG0673">
    <property type="taxonomic scope" value="Bacteria"/>
</dbReference>
<dbReference type="OrthoDB" id="9815825at2"/>
<evidence type="ECO:0000259" key="1">
    <source>
        <dbReference type="Pfam" id="PF01408"/>
    </source>
</evidence>
<dbReference type="STRING" id="1231392.OCGS_0022"/>
<dbReference type="InterPro" id="IPR036291">
    <property type="entry name" value="NAD(P)-bd_dom_sf"/>
</dbReference>
<name>K2GTB4_9RHOB</name>
<feature type="domain" description="Gfo/Idh/MocA-like oxidoreductase N-terminal" evidence="1">
    <location>
        <begin position="6"/>
        <end position="114"/>
    </location>
</feature>
<dbReference type="InterPro" id="IPR000683">
    <property type="entry name" value="Gfo/Idh/MocA-like_OxRdtase_N"/>
</dbReference>
<evidence type="ECO:0000313" key="4">
    <source>
        <dbReference type="Proteomes" id="UP000006765"/>
    </source>
</evidence>
<dbReference type="Gene3D" id="3.40.50.720">
    <property type="entry name" value="NAD(P)-binding Rossmann-like Domain"/>
    <property type="match status" value="1"/>
</dbReference>
<gene>
    <name evidence="3" type="ORF">OCGS_0022</name>
</gene>
<dbReference type="AlphaFoldDB" id="K2GTB4"/>
<dbReference type="SUPFAM" id="SSF55347">
    <property type="entry name" value="Glyceraldehyde-3-phosphate dehydrogenase-like, C-terminal domain"/>
    <property type="match status" value="1"/>
</dbReference>
<dbReference type="InterPro" id="IPR004104">
    <property type="entry name" value="Gfo/Idh/MocA-like_OxRdtase_C"/>
</dbReference>
<dbReference type="Pfam" id="PF02894">
    <property type="entry name" value="GFO_IDH_MocA_C"/>
    <property type="match status" value="1"/>
</dbReference>
<dbReference type="EMBL" id="AMGO01000001">
    <property type="protein sequence ID" value="EKE45796.1"/>
    <property type="molecule type" value="Genomic_DNA"/>
</dbReference>
<dbReference type="RefSeq" id="WP_007425175.1">
    <property type="nucleotide sequence ID" value="NZ_AMGO01000001.1"/>
</dbReference>
<keyword evidence="4" id="KW-1185">Reference proteome</keyword>
<organism evidence="3 4">
    <name type="scientific">Oceaniovalibus guishaninsula JLT2003</name>
    <dbReference type="NCBI Taxonomy" id="1231392"/>
    <lineage>
        <taxon>Bacteria</taxon>
        <taxon>Pseudomonadati</taxon>
        <taxon>Pseudomonadota</taxon>
        <taxon>Alphaproteobacteria</taxon>
        <taxon>Rhodobacterales</taxon>
        <taxon>Roseobacteraceae</taxon>
        <taxon>Oceaniovalibus</taxon>
    </lineage>
</organism>